<feature type="transmembrane region" description="Helical" evidence="3">
    <location>
        <begin position="33"/>
        <end position="51"/>
    </location>
</feature>
<keyword evidence="2" id="KW-0813">Transport</keyword>
<name>A0A0R1HNB8_9LACO</name>
<dbReference type="Gene3D" id="1.10.1760.20">
    <property type="match status" value="1"/>
</dbReference>
<accession>A0A0R1HNB8</accession>
<keyword evidence="2" id="KW-1003">Cell membrane</keyword>
<gene>
    <name evidence="4" type="ORF">FC66_GL000899</name>
</gene>
<dbReference type="Pfam" id="PF02632">
    <property type="entry name" value="BioY"/>
    <property type="match status" value="1"/>
</dbReference>
<evidence type="ECO:0000313" key="5">
    <source>
        <dbReference type="Proteomes" id="UP000051450"/>
    </source>
</evidence>
<dbReference type="GO" id="GO:0005886">
    <property type="term" value="C:plasma membrane"/>
    <property type="evidence" value="ECO:0007669"/>
    <property type="project" value="UniProtKB-SubCell"/>
</dbReference>
<feature type="transmembrane region" description="Helical" evidence="3">
    <location>
        <begin position="114"/>
        <end position="136"/>
    </location>
</feature>
<dbReference type="InterPro" id="IPR003784">
    <property type="entry name" value="BioY"/>
</dbReference>
<organism evidence="4 5">
    <name type="scientific">Dellaglioa algida DSM 15638</name>
    <dbReference type="NCBI Taxonomy" id="1423719"/>
    <lineage>
        <taxon>Bacteria</taxon>
        <taxon>Bacillati</taxon>
        <taxon>Bacillota</taxon>
        <taxon>Bacilli</taxon>
        <taxon>Lactobacillales</taxon>
        <taxon>Lactobacillaceae</taxon>
        <taxon>Dellaglioa</taxon>
    </lineage>
</organism>
<dbReference type="STRING" id="1423719.FC66_GL000899"/>
<feature type="transmembrane region" description="Helical" evidence="3">
    <location>
        <begin position="89"/>
        <end position="107"/>
    </location>
</feature>
<keyword evidence="3" id="KW-0812">Transmembrane</keyword>
<dbReference type="PANTHER" id="PTHR34295:SF1">
    <property type="entry name" value="BIOTIN TRANSPORTER BIOY"/>
    <property type="match status" value="1"/>
</dbReference>
<dbReference type="OrthoDB" id="9803495at2"/>
<feature type="transmembrane region" description="Helical" evidence="3">
    <location>
        <begin position="58"/>
        <end position="83"/>
    </location>
</feature>
<feature type="transmembrane region" description="Helical" evidence="3">
    <location>
        <begin position="148"/>
        <end position="171"/>
    </location>
</feature>
<sequence>MGKNNRLKQLIIAAELAAVMGVLSQLIIPLGPIPLTLQTIFIGLLASLRPVGEGIKTVGIYLLLGLIGIPVFAGFHSGLLSLIGPTGGYLFGFLIYVIVTGLFLKWCGNGRWQLYVANLLGASVQLLLGAACLMIYQQTTIQQAFLIGVLPFIFVGILKVVFVCELACYLIRRYEIKAL</sequence>
<evidence type="ECO:0000256" key="3">
    <source>
        <dbReference type="SAM" id="Phobius"/>
    </source>
</evidence>
<keyword evidence="2 3" id="KW-0472">Membrane</keyword>
<comment type="subcellular location">
    <subcellularLocation>
        <location evidence="2">Cell membrane</location>
        <topology evidence="2">Multi-pass membrane protein</topology>
    </subcellularLocation>
</comment>
<proteinExistence type="inferred from homology"/>
<comment type="similarity">
    <text evidence="1 2">Belongs to the BioY family.</text>
</comment>
<dbReference type="Proteomes" id="UP000051450">
    <property type="component" value="Unassembled WGS sequence"/>
</dbReference>
<dbReference type="EMBL" id="AZDI01000003">
    <property type="protein sequence ID" value="KRK45939.1"/>
    <property type="molecule type" value="Genomic_DNA"/>
</dbReference>
<evidence type="ECO:0000256" key="1">
    <source>
        <dbReference type="ARBA" id="ARBA00010692"/>
    </source>
</evidence>
<evidence type="ECO:0000256" key="2">
    <source>
        <dbReference type="PIRNR" id="PIRNR016661"/>
    </source>
</evidence>
<dbReference type="AlphaFoldDB" id="A0A0R1HNB8"/>
<keyword evidence="3" id="KW-1133">Transmembrane helix</keyword>
<protein>
    <recommendedName>
        <fullName evidence="2">Biotin transporter</fullName>
    </recommendedName>
</protein>
<dbReference type="PANTHER" id="PTHR34295">
    <property type="entry name" value="BIOTIN TRANSPORTER BIOY"/>
    <property type="match status" value="1"/>
</dbReference>
<dbReference type="PATRIC" id="fig|1423719.4.peg.915"/>
<keyword evidence="5" id="KW-1185">Reference proteome</keyword>
<dbReference type="GO" id="GO:0015225">
    <property type="term" value="F:biotin transmembrane transporter activity"/>
    <property type="evidence" value="ECO:0007669"/>
    <property type="project" value="UniProtKB-UniRule"/>
</dbReference>
<dbReference type="PIRSF" id="PIRSF016661">
    <property type="entry name" value="BioY"/>
    <property type="match status" value="1"/>
</dbReference>
<reference evidence="4 5" key="1">
    <citation type="journal article" date="2015" name="Genome Announc.">
        <title>Expanding the biotechnology potential of lactobacilli through comparative genomics of 213 strains and associated genera.</title>
        <authorList>
            <person name="Sun Z."/>
            <person name="Harris H.M."/>
            <person name="McCann A."/>
            <person name="Guo C."/>
            <person name="Argimon S."/>
            <person name="Zhang W."/>
            <person name="Yang X."/>
            <person name="Jeffery I.B."/>
            <person name="Cooney J.C."/>
            <person name="Kagawa T.F."/>
            <person name="Liu W."/>
            <person name="Song Y."/>
            <person name="Salvetti E."/>
            <person name="Wrobel A."/>
            <person name="Rasinkangas P."/>
            <person name="Parkhill J."/>
            <person name="Rea M.C."/>
            <person name="O'Sullivan O."/>
            <person name="Ritari J."/>
            <person name="Douillard F.P."/>
            <person name="Paul Ross R."/>
            <person name="Yang R."/>
            <person name="Briner A.E."/>
            <person name="Felis G.E."/>
            <person name="de Vos W.M."/>
            <person name="Barrangou R."/>
            <person name="Klaenhammer T.R."/>
            <person name="Caufield P.W."/>
            <person name="Cui Y."/>
            <person name="Zhang H."/>
            <person name="O'Toole P.W."/>
        </authorList>
    </citation>
    <scope>NUCLEOTIDE SEQUENCE [LARGE SCALE GENOMIC DNA]</scope>
    <source>
        <strain evidence="4 5">DSM 15638</strain>
    </source>
</reference>
<evidence type="ECO:0000313" key="4">
    <source>
        <dbReference type="EMBL" id="KRK45939.1"/>
    </source>
</evidence>
<dbReference type="RefSeq" id="WP_057973968.1">
    <property type="nucleotide sequence ID" value="NZ_AZDI01000003.1"/>
</dbReference>
<comment type="caution">
    <text evidence="4">The sequence shown here is derived from an EMBL/GenBank/DDBJ whole genome shotgun (WGS) entry which is preliminary data.</text>
</comment>